<sequence>KDKINFQLNLSEVQDIFMKFRYKIPLIELLTIHKTVYTLFPFKSKGNPNSSSREMTEELFKQLIRVVFNKDQTILYETRCKIYPGSIQNIDLKIKTLQGYIFLTENYVFFKPFKKGRSYKIEIINIKDITMEIVSSATYVKIGTIQGKIYSVFPLKRHWKMDKRDNKKTEELYDVLNQAKMYKESEKLHLQRSEHDKIKKIKTMLEVSDRLTLKMLRTSLEMQKEIFNTKIFEWAKKFDFKIDGYHLIINKETIPAFIQHIKSLENGDDTINETIECLFCGNEVASKVKTCPYCGNNL</sequence>
<feature type="non-terminal residue" evidence="1">
    <location>
        <position position="1"/>
    </location>
</feature>
<dbReference type="EMBL" id="LAZR01023839">
    <property type="protein sequence ID" value="KKL77136.1"/>
    <property type="molecule type" value="Genomic_DNA"/>
</dbReference>
<dbReference type="AlphaFoldDB" id="A0A0F9FFC8"/>
<name>A0A0F9FFC8_9ZZZZ</name>
<evidence type="ECO:0008006" key="2">
    <source>
        <dbReference type="Google" id="ProtNLM"/>
    </source>
</evidence>
<proteinExistence type="predicted"/>
<protein>
    <recommendedName>
        <fullName evidence="2">Zinc-ribbon domain-containing protein</fullName>
    </recommendedName>
</protein>
<comment type="caution">
    <text evidence="1">The sequence shown here is derived from an EMBL/GenBank/DDBJ whole genome shotgun (WGS) entry which is preliminary data.</text>
</comment>
<evidence type="ECO:0000313" key="1">
    <source>
        <dbReference type="EMBL" id="KKL77136.1"/>
    </source>
</evidence>
<accession>A0A0F9FFC8</accession>
<reference evidence="1" key="1">
    <citation type="journal article" date="2015" name="Nature">
        <title>Complex archaea that bridge the gap between prokaryotes and eukaryotes.</title>
        <authorList>
            <person name="Spang A."/>
            <person name="Saw J.H."/>
            <person name="Jorgensen S.L."/>
            <person name="Zaremba-Niedzwiedzka K."/>
            <person name="Martijn J."/>
            <person name="Lind A.E."/>
            <person name="van Eijk R."/>
            <person name="Schleper C."/>
            <person name="Guy L."/>
            <person name="Ettema T.J."/>
        </authorList>
    </citation>
    <scope>NUCLEOTIDE SEQUENCE</scope>
</reference>
<gene>
    <name evidence="1" type="ORF">LCGC14_2037900</name>
</gene>
<organism evidence="1">
    <name type="scientific">marine sediment metagenome</name>
    <dbReference type="NCBI Taxonomy" id="412755"/>
    <lineage>
        <taxon>unclassified sequences</taxon>
        <taxon>metagenomes</taxon>
        <taxon>ecological metagenomes</taxon>
    </lineage>
</organism>